<evidence type="ECO:0000313" key="2">
    <source>
        <dbReference type="Proteomes" id="UP001057134"/>
    </source>
</evidence>
<protein>
    <submittedName>
        <fullName evidence="1">Aldose 1-epimerase</fullName>
        <ecNumber evidence="1">5.1.3.3</ecNumber>
    </submittedName>
</protein>
<dbReference type="InterPro" id="IPR011013">
    <property type="entry name" value="Gal_mutarotase_sf_dom"/>
</dbReference>
<dbReference type="Pfam" id="PF01263">
    <property type="entry name" value="Aldose_epim"/>
    <property type="match status" value="1"/>
</dbReference>
<dbReference type="EMBL" id="CP027059">
    <property type="protein sequence ID" value="UQZ85805.1"/>
    <property type="molecule type" value="Genomic_DNA"/>
</dbReference>
<keyword evidence="2" id="KW-1185">Reference proteome</keyword>
<accession>A0ABY4RVJ9</accession>
<gene>
    <name evidence="1" type="primary">galM_3</name>
    <name evidence="1" type="ORF">SK3146_05094</name>
</gene>
<reference evidence="1" key="1">
    <citation type="submission" date="2018-02" db="EMBL/GenBank/DDBJ databases">
        <authorList>
            <person name="Kim S.-K."/>
            <person name="Jung H.-I."/>
            <person name="Lee S.-W."/>
        </authorList>
    </citation>
    <scope>NUCLEOTIDE SEQUENCE</scope>
    <source>
        <strain evidence="1">SK3146</strain>
    </source>
</reference>
<dbReference type="GO" id="GO:0004034">
    <property type="term" value="F:aldose 1-epimerase activity"/>
    <property type="evidence" value="ECO:0007669"/>
    <property type="project" value="UniProtKB-EC"/>
</dbReference>
<proteinExistence type="predicted"/>
<dbReference type="SUPFAM" id="SSF74650">
    <property type="entry name" value="Galactose mutarotase-like"/>
    <property type="match status" value="1"/>
</dbReference>
<organism evidence="1 2">
    <name type="scientific">Paenibacillus konkukensis</name>
    <dbReference type="NCBI Taxonomy" id="2020716"/>
    <lineage>
        <taxon>Bacteria</taxon>
        <taxon>Bacillati</taxon>
        <taxon>Bacillota</taxon>
        <taxon>Bacilli</taxon>
        <taxon>Bacillales</taxon>
        <taxon>Paenibacillaceae</taxon>
        <taxon>Paenibacillus</taxon>
    </lineage>
</organism>
<reference evidence="1" key="2">
    <citation type="journal article" date="2021" name="J Anim Sci Technol">
        <title>Complete genome sequence of Paenibacillus konkukensis sp. nov. SK3146 as a potential probiotic strain.</title>
        <authorList>
            <person name="Jung H.I."/>
            <person name="Park S."/>
            <person name="Niu K.M."/>
            <person name="Lee S.W."/>
            <person name="Kothari D."/>
            <person name="Yi K.J."/>
            <person name="Kim S.K."/>
        </authorList>
    </citation>
    <scope>NUCLEOTIDE SEQUENCE</scope>
    <source>
        <strain evidence="1">SK3146</strain>
    </source>
</reference>
<dbReference type="EC" id="5.1.3.3" evidence="1"/>
<keyword evidence="1" id="KW-0413">Isomerase</keyword>
<dbReference type="RefSeq" id="WP_249861398.1">
    <property type="nucleotide sequence ID" value="NZ_CP027059.1"/>
</dbReference>
<dbReference type="InterPro" id="IPR008183">
    <property type="entry name" value="Aldose_1/G6P_1-epimerase"/>
</dbReference>
<dbReference type="Proteomes" id="UP001057134">
    <property type="component" value="Chromosome"/>
</dbReference>
<dbReference type="Gene3D" id="2.70.98.10">
    <property type="match status" value="1"/>
</dbReference>
<evidence type="ECO:0000313" key="1">
    <source>
        <dbReference type="EMBL" id="UQZ85805.1"/>
    </source>
</evidence>
<sequence length="341" mass="37968">MSQASIQRVHFDDAPAIQIDAGGYRAVIAHSVGSNMVELSRPGDGLSFLRTPENGETLRQKSQRYGLPPLFPPNRIIDGKFATPYRRYELPLNSSDGAHFMHGILHKRPWQIHSAGILENGAAEVVFLMEMGQDGEMFSYFPHEFTYELAYTLSEKGLHQQVRITNHSGEPMPLGVGFHTALRVPFHEEGREEDYRLAISVAEQWEVTPLFVSTGKLLPLSESDRALRGEGIRPTGTPYANHFTGGPMERGGKPFYGAALTDTRRNISLVYEVDPKYGHWTVWNDDGLSGFVCPEPQTWANNAPNVDAPESLTGFQLLAPGQSWHAWTRMYAERGSSGSKP</sequence>
<dbReference type="CDD" id="cd01081">
    <property type="entry name" value="Aldose_epim"/>
    <property type="match status" value="1"/>
</dbReference>
<dbReference type="InterPro" id="IPR014718">
    <property type="entry name" value="GH-type_carb-bd"/>
</dbReference>
<name>A0ABY4RVJ9_9BACL</name>